<dbReference type="InterPro" id="IPR017941">
    <property type="entry name" value="Rieske_2Fe-2S"/>
</dbReference>
<gene>
    <name evidence="6" type="ORF">M408DRAFT_7196</name>
</gene>
<dbReference type="HOGENOM" id="CLU_352015_0_0_1"/>
<evidence type="ECO:0000256" key="2">
    <source>
        <dbReference type="ARBA" id="ARBA00022723"/>
    </source>
</evidence>
<dbReference type="InterPro" id="IPR011009">
    <property type="entry name" value="Kinase-like_dom_sf"/>
</dbReference>
<keyword evidence="7" id="KW-1185">Reference proteome</keyword>
<keyword evidence="2" id="KW-0479">Metal-binding</keyword>
<dbReference type="STRING" id="933852.A0A0C3BH03"/>
<name>A0A0C3BH03_SERVB</name>
<dbReference type="Gene3D" id="2.102.10.10">
    <property type="entry name" value="Rieske [2Fe-2S] iron-sulphur domain"/>
    <property type="match status" value="1"/>
</dbReference>
<dbReference type="Proteomes" id="UP000054097">
    <property type="component" value="Unassembled WGS sequence"/>
</dbReference>
<evidence type="ECO:0000256" key="1">
    <source>
        <dbReference type="ARBA" id="ARBA00022714"/>
    </source>
</evidence>
<dbReference type="SUPFAM" id="SSF56112">
    <property type="entry name" value="Protein kinase-like (PK-like)"/>
    <property type="match status" value="1"/>
</dbReference>
<proteinExistence type="predicted"/>
<dbReference type="Pfam" id="PF04305">
    <property type="entry name" value="DUF455"/>
    <property type="match status" value="1"/>
</dbReference>
<evidence type="ECO:0000256" key="3">
    <source>
        <dbReference type="ARBA" id="ARBA00023004"/>
    </source>
</evidence>
<dbReference type="CDD" id="cd00657">
    <property type="entry name" value="Ferritin_like"/>
    <property type="match status" value="1"/>
</dbReference>
<keyword evidence="1" id="KW-0001">2Fe-2S</keyword>
<dbReference type="InterPro" id="IPR009078">
    <property type="entry name" value="Ferritin-like_SF"/>
</dbReference>
<keyword evidence="4" id="KW-0411">Iron-sulfur</keyword>
<evidence type="ECO:0000313" key="6">
    <source>
        <dbReference type="EMBL" id="KIM31449.1"/>
    </source>
</evidence>
<accession>A0A0C3BH03</accession>
<dbReference type="SUPFAM" id="SSF50022">
    <property type="entry name" value="ISP domain"/>
    <property type="match status" value="1"/>
</dbReference>
<evidence type="ECO:0000313" key="7">
    <source>
        <dbReference type="Proteomes" id="UP000054097"/>
    </source>
</evidence>
<dbReference type="Pfam" id="PF01636">
    <property type="entry name" value="APH"/>
    <property type="match status" value="1"/>
</dbReference>
<dbReference type="PANTHER" id="PTHR42782">
    <property type="entry name" value="SI:CH73-314G15.3"/>
    <property type="match status" value="1"/>
</dbReference>
<feature type="domain" description="Rieske" evidence="5">
    <location>
        <begin position="388"/>
        <end position="457"/>
    </location>
</feature>
<dbReference type="OrthoDB" id="426882at2759"/>
<keyword evidence="3" id="KW-0408">Iron</keyword>
<dbReference type="SUPFAM" id="SSF47240">
    <property type="entry name" value="Ferritin-like"/>
    <property type="match status" value="1"/>
</dbReference>
<dbReference type="InterPro" id="IPR036922">
    <property type="entry name" value="Rieske_2Fe-2S_sf"/>
</dbReference>
<organism evidence="6 7">
    <name type="scientific">Serendipita vermifera MAFF 305830</name>
    <dbReference type="NCBI Taxonomy" id="933852"/>
    <lineage>
        <taxon>Eukaryota</taxon>
        <taxon>Fungi</taxon>
        <taxon>Dikarya</taxon>
        <taxon>Basidiomycota</taxon>
        <taxon>Agaricomycotina</taxon>
        <taxon>Agaricomycetes</taxon>
        <taxon>Sebacinales</taxon>
        <taxon>Serendipitaceae</taxon>
        <taxon>Serendipita</taxon>
    </lineage>
</organism>
<dbReference type="PANTHER" id="PTHR42782:SF2">
    <property type="entry name" value="3-OXOACYL-[ACYL-CARRIER-PROTEIN] SYNTHASE-LIKE PROTEIN"/>
    <property type="match status" value="1"/>
</dbReference>
<dbReference type="PROSITE" id="PS51296">
    <property type="entry name" value="RIESKE"/>
    <property type="match status" value="1"/>
</dbReference>
<evidence type="ECO:0000259" key="5">
    <source>
        <dbReference type="PROSITE" id="PS51296"/>
    </source>
</evidence>
<reference evidence="6 7" key="1">
    <citation type="submission" date="2014-04" db="EMBL/GenBank/DDBJ databases">
        <authorList>
            <consortium name="DOE Joint Genome Institute"/>
            <person name="Kuo A."/>
            <person name="Zuccaro A."/>
            <person name="Kohler A."/>
            <person name="Nagy L.G."/>
            <person name="Floudas D."/>
            <person name="Copeland A."/>
            <person name="Barry K.W."/>
            <person name="Cichocki N."/>
            <person name="Veneault-Fourrey C."/>
            <person name="LaButti K."/>
            <person name="Lindquist E.A."/>
            <person name="Lipzen A."/>
            <person name="Lundell T."/>
            <person name="Morin E."/>
            <person name="Murat C."/>
            <person name="Sun H."/>
            <person name="Tunlid A."/>
            <person name="Henrissat B."/>
            <person name="Grigoriev I.V."/>
            <person name="Hibbett D.S."/>
            <person name="Martin F."/>
            <person name="Nordberg H.P."/>
            <person name="Cantor M.N."/>
            <person name="Hua S.X."/>
        </authorList>
    </citation>
    <scope>NUCLEOTIDE SEQUENCE [LARGE SCALE GENOMIC DNA]</scope>
    <source>
        <strain evidence="6 7">MAFF 305830</strain>
    </source>
</reference>
<dbReference type="Pfam" id="PF22543">
    <property type="entry name" value="Rieske_4"/>
    <property type="match status" value="1"/>
</dbReference>
<dbReference type="CDD" id="cd03467">
    <property type="entry name" value="Rieske"/>
    <property type="match status" value="1"/>
</dbReference>
<dbReference type="EMBL" id="KN824282">
    <property type="protein sequence ID" value="KIM31449.1"/>
    <property type="molecule type" value="Genomic_DNA"/>
</dbReference>
<dbReference type="InterPro" id="IPR007402">
    <property type="entry name" value="DUF455"/>
</dbReference>
<dbReference type="InterPro" id="IPR054716">
    <property type="entry name" value="Sol_Rieske_ferrdox_dom"/>
</dbReference>
<dbReference type="InterPro" id="IPR002575">
    <property type="entry name" value="Aminoglycoside_PTrfase"/>
</dbReference>
<evidence type="ECO:0000256" key="4">
    <source>
        <dbReference type="ARBA" id="ARBA00023014"/>
    </source>
</evidence>
<reference evidence="7" key="2">
    <citation type="submission" date="2015-01" db="EMBL/GenBank/DDBJ databases">
        <title>Evolutionary Origins and Diversification of the Mycorrhizal Mutualists.</title>
        <authorList>
            <consortium name="DOE Joint Genome Institute"/>
            <consortium name="Mycorrhizal Genomics Consortium"/>
            <person name="Kohler A."/>
            <person name="Kuo A."/>
            <person name="Nagy L.G."/>
            <person name="Floudas D."/>
            <person name="Copeland A."/>
            <person name="Barry K.W."/>
            <person name="Cichocki N."/>
            <person name="Veneault-Fourrey C."/>
            <person name="LaButti K."/>
            <person name="Lindquist E.A."/>
            <person name="Lipzen A."/>
            <person name="Lundell T."/>
            <person name="Morin E."/>
            <person name="Murat C."/>
            <person name="Riley R."/>
            <person name="Ohm R."/>
            <person name="Sun H."/>
            <person name="Tunlid A."/>
            <person name="Henrissat B."/>
            <person name="Grigoriev I.V."/>
            <person name="Hibbett D.S."/>
            <person name="Martin F."/>
        </authorList>
    </citation>
    <scope>NUCLEOTIDE SEQUENCE [LARGE SCALE GENOMIC DNA]</scope>
    <source>
        <strain evidence="7">MAFF 305830</strain>
    </source>
</reference>
<protein>
    <recommendedName>
        <fullName evidence="5">Rieske domain-containing protein</fullName>
    </recommendedName>
</protein>
<dbReference type="GO" id="GO:0046872">
    <property type="term" value="F:metal ion binding"/>
    <property type="evidence" value="ECO:0007669"/>
    <property type="project" value="UniProtKB-KW"/>
</dbReference>
<dbReference type="AlphaFoldDB" id="A0A0C3BH03"/>
<dbReference type="GO" id="GO:0051537">
    <property type="term" value="F:2 iron, 2 sulfur cluster binding"/>
    <property type="evidence" value="ECO:0007669"/>
    <property type="project" value="UniProtKB-KW"/>
</dbReference>
<sequence length="799" mass="89777">MTYDPKQAAVLSMEVGSADEENLFRIRFGDSVKYVIVDGGVYDEGTLNFPPDLLAKIPPFPIGDWTTARIFRQHQTGLDESVIRYELLSTPLKAVSSTNIWHSSMVDINDLTEIGRISARLRVVHYGQPPTIAIAKIARFEFEISLMDRETSAYRKLQGQDVAPKFIAHLTENGRVMGFLMEKLDGRSACLDDLQRCQDLVQRIQALGILHGDLNRHNFIISDADARVVDFENCTVGEASSLRTDMNNEFAKLAESLQEDTGIGEKPLTMYPAHRPTLFVGDLSPPPLLANVFPVHLVLSFLFLAIRTSSDCFIGFRFPARICYSLGNLERIYSHSRFVVTLRAGTQRYHSLLLFRLAALNAESTSTKSIQPLKDRLFDGNTGPVRNGRDLQIYAMEAQCPHLGADLSHAEIEDYEDDLVAVCPWHRYDFSLKTGKSETGLRACVYDVEIRQDNTEDKPSTLWIETPTNNEEWEMVDVRPVSEAFAETTKPSNEHFPHVIQPDTERIEEPLVPDPAPSTLLEWSNLILNTPNAALKVQRTRHAVDLFRRGEIKSIGRHKGAPVPPTTPPREPSMVIVDPTKVARRGKGGSLKSRVTMLHALANIEQWAWDIIARFGNNPKLPHQFYTDFTRMALDEAKHFTLLSNRLSELGTEYGSLPIHSSLWQSALQTSDDLLARLAIIHLVHEARGLDVNPATIAKFEKAGDAESVKVLTVIHLDEITHVTSGHRWFTWRCDAEDRDPVTTFRALVKERYSGPLKGPFNIDDRQKAGLSRSYYEELEGDSLPNDTVKAGVAVAYEM</sequence>